<dbReference type="PANTHER" id="PTHR12903">
    <property type="entry name" value="MITOCHONDRIAL RIBOSOMAL PROTEIN L24"/>
    <property type="match status" value="1"/>
</dbReference>
<dbReference type="EMBL" id="JBHLZY010000020">
    <property type="protein sequence ID" value="MFB9769877.1"/>
    <property type="molecule type" value="Genomic_DNA"/>
</dbReference>
<evidence type="ECO:0000256" key="3">
    <source>
        <dbReference type="ARBA" id="ARBA00023274"/>
    </source>
</evidence>
<dbReference type="InterPro" id="IPR057264">
    <property type="entry name" value="Ribosomal_uL24_C"/>
</dbReference>
<comment type="caution">
    <text evidence="9">The sequence shown here is derived from an EMBL/GenBank/DDBJ whole genome shotgun (WGS) entry which is preliminary data.</text>
</comment>
<accession>A0ABV5WUQ8</accession>
<protein>
    <recommendedName>
        <fullName evidence="4 5">Large ribosomal subunit protein uL24</fullName>
    </recommendedName>
</protein>
<feature type="domain" description="KOW" evidence="8">
    <location>
        <begin position="2"/>
        <end position="29"/>
    </location>
</feature>
<evidence type="ECO:0000256" key="4">
    <source>
        <dbReference type="ARBA" id="ARBA00035206"/>
    </source>
</evidence>
<dbReference type="InterPro" id="IPR014722">
    <property type="entry name" value="Rib_uL2_dom2"/>
</dbReference>
<evidence type="ECO:0000259" key="8">
    <source>
        <dbReference type="SMART" id="SM00739"/>
    </source>
</evidence>
<sequence>MLIKTGDKVRVISGKDRGQEGTVKKVLVAKNRVVVEGVNKIKKHQKPTNVNPQGGIVDVEAPIAASNVMFLDPSTNEPTRLGVRREDDGKRVRFAKKSGKDLEN</sequence>
<comment type="function">
    <text evidence="5">One of two assembly initiator proteins, it binds directly to the 5'-end of the 23S rRNA, where it nucleates assembly of the 50S subunit.</text>
</comment>
<dbReference type="SMART" id="SM00739">
    <property type="entry name" value="KOW"/>
    <property type="match status" value="1"/>
</dbReference>
<dbReference type="SUPFAM" id="SSF50104">
    <property type="entry name" value="Translation proteins SH3-like domain"/>
    <property type="match status" value="1"/>
</dbReference>
<evidence type="ECO:0000313" key="10">
    <source>
        <dbReference type="Proteomes" id="UP001589691"/>
    </source>
</evidence>
<dbReference type="HAMAP" id="MF_01326_B">
    <property type="entry name" value="Ribosomal_uL24_B"/>
    <property type="match status" value="1"/>
</dbReference>
<keyword evidence="5" id="KW-0699">rRNA-binding</keyword>
<dbReference type="Pfam" id="PF17136">
    <property type="entry name" value="ribosomal_L24"/>
    <property type="match status" value="1"/>
</dbReference>
<dbReference type="InterPro" id="IPR005825">
    <property type="entry name" value="Ribosomal_uL24_CS"/>
</dbReference>
<name>A0ABV5WUQ8_9LACO</name>
<evidence type="ECO:0000313" key="9">
    <source>
        <dbReference type="EMBL" id="MFB9769877.1"/>
    </source>
</evidence>
<dbReference type="PROSITE" id="PS01108">
    <property type="entry name" value="RIBOSOMAL_L24"/>
    <property type="match status" value="1"/>
</dbReference>
<dbReference type="Gene3D" id="2.30.30.30">
    <property type="match status" value="1"/>
</dbReference>
<evidence type="ECO:0000256" key="2">
    <source>
        <dbReference type="ARBA" id="ARBA00022980"/>
    </source>
</evidence>
<gene>
    <name evidence="5 9" type="primary">rplX</name>
    <name evidence="9" type="ORF">ACFFLI_08370</name>
</gene>
<evidence type="ECO:0000256" key="1">
    <source>
        <dbReference type="ARBA" id="ARBA00010618"/>
    </source>
</evidence>
<dbReference type="CDD" id="cd06089">
    <property type="entry name" value="KOW_RPL26"/>
    <property type="match status" value="1"/>
</dbReference>
<keyword evidence="10" id="KW-1185">Reference proteome</keyword>
<dbReference type="RefSeq" id="WP_137641592.1">
    <property type="nucleotide sequence ID" value="NZ_BJEA01000001.1"/>
</dbReference>
<feature type="region of interest" description="Disordered" evidence="7">
    <location>
        <begin position="74"/>
        <end position="104"/>
    </location>
</feature>
<evidence type="ECO:0000256" key="6">
    <source>
        <dbReference type="RuleBase" id="RU003477"/>
    </source>
</evidence>
<dbReference type="Proteomes" id="UP001589691">
    <property type="component" value="Unassembled WGS sequence"/>
</dbReference>
<dbReference type="InterPro" id="IPR003256">
    <property type="entry name" value="Ribosomal_uL24"/>
</dbReference>
<keyword evidence="5" id="KW-0694">RNA-binding</keyword>
<dbReference type="InterPro" id="IPR005824">
    <property type="entry name" value="KOW"/>
</dbReference>
<evidence type="ECO:0000256" key="5">
    <source>
        <dbReference type="HAMAP-Rule" id="MF_01326"/>
    </source>
</evidence>
<reference evidence="9 10" key="1">
    <citation type="submission" date="2024-09" db="EMBL/GenBank/DDBJ databases">
        <authorList>
            <person name="Sun Q."/>
            <person name="Mori K."/>
        </authorList>
    </citation>
    <scope>NUCLEOTIDE SEQUENCE [LARGE SCALE GENOMIC DNA]</scope>
    <source>
        <strain evidence="9 10">TBRC 4576</strain>
    </source>
</reference>
<dbReference type="InterPro" id="IPR041988">
    <property type="entry name" value="Ribosomal_uL24_KOW"/>
</dbReference>
<keyword evidence="2 5" id="KW-0689">Ribosomal protein</keyword>
<dbReference type="InterPro" id="IPR008991">
    <property type="entry name" value="Translation_prot_SH3-like_sf"/>
</dbReference>
<comment type="subunit">
    <text evidence="5">Part of the 50S ribosomal subunit.</text>
</comment>
<comment type="function">
    <text evidence="5">One of the proteins that surrounds the polypeptide exit tunnel on the outside of the subunit.</text>
</comment>
<dbReference type="NCBIfam" id="TIGR01079">
    <property type="entry name" value="rplX_bact"/>
    <property type="match status" value="1"/>
</dbReference>
<dbReference type="Pfam" id="PF00467">
    <property type="entry name" value="KOW"/>
    <property type="match status" value="1"/>
</dbReference>
<evidence type="ECO:0000256" key="7">
    <source>
        <dbReference type="SAM" id="MobiDB-lite"/>
    </source>
</evidence>
<keyword evidence="3 5" id="KW-0687">Ribonucleoprotein</keyword>
<comment type="similarity">
    <text evidence="1 5 6">Belongs to the universal ribosomal protein uL24 family.</text>
</comment>
<proteinExistence type="inferred from homology"/>
<dbReference type="GO" id="GO:0005840">
    <property type="term" value="C:ribosome"/>
    <property type="evidence" value="ECO:0007669"/>
    <property type="project" value="UniProtKB-KW"/>
</dbReference>
<organism evidence="9 10">
    <name type="scientific">Lactiplantibacillus modestisalitolerans</name>
    <dbReference type="NCBI Taxonomy" id="1457219"/>
    <lineage>
        <taxon>Bacteria</taxon>
        <taxon>Bacillati</taxon>
        <taxon>Bacillota</taxon>
        <taxon>Bacilli</taxon>
        <taxon>Lactobacillales</taxon>
        <taxon>Lactobacillaceae</taxon>
        <taxon>Lactiplantibacillus</taxon>
    </lineage>
</organism>